<dbReference type="Pfam" id="PF01927">
    <property type="entry name" value="Mut7-C"/>
    <property type="match status" value="1"/>
</dbReference>
<dbReference type="GO" id="GO:0003676">
    <property type="term" value="F:nucleic acid binding"/>
    <property type="evidence" value="ECO:0007669"/>
    <property type="project" value="InterPro"/>
</dbReference>
<keyword evidence="4" id="KW-0378">Hydrolase</keyword>
<proteinExistence type="predicted"/>
<dbReference type="Gene3D" id="3.30.420.10">
    <property type="entry name" value="Ribonuclease H-like superfamily/Ribonuclease H"/>
    <property type="match status" value="1"/>
</dbReference>
<feature type="compositionally biased region" description="Basic and acidic residues" evidence="1">
    <location>
        <begin position="566"/>
        <end position="582"/>
    </location>
</feature>
<dbReference type="PANTHER" id="PTHR47765:SF2">
    <property type="entry name" value="EXONUCLEASE MUT-7 HOMOLOG"/>
    <property type="match status" value="1"/>
</dbReference>
<dbReference type="GO" id="GO:0008408">
    <property type="term" value="F:3'-5' exonuclease activity"/>
    <property type="evidence" value="ECO:0007669"/>
    <property type="project" value="InterPro"/>
</dbReference>
<evidence type="ECO:0000256" key="1">
    <source>
        <dbReference type="SAM" id="MobiDB-lite"/>
    </source>
</evidence>
<feature type="domain" description="Mut7-C RNAse" evidence="3">
    <location>
        <begin position="437"/>
        <end position="475"/>
    </location>
</feature>
<dbReference type="Proteomes" id="UP000762676">
    <property type="component" value="Unassembled WGS sequence"/>
</dbReference>
<dbReference type="AlphaFoldDB" id="A0AAV4JPI0"/>
<reference evidence="4 5" key="1">
    <citation type="journal article" date="2021" name="Elife">
        <title>Chloroplast acquisition without the gene transfer in kleptoplastic sea slugs, Plakobranchus ocellatus.</title>
        <authorList>
            <person name="Maeda T."/>
            <person name="Takahashi S."/>
            <person name="Yoshida T."/>
            <person name="Shimamura S."/>
            <person name="Takaki Y."/>
            <person name="Nagai Y."/>
            <person name="Toyoda A."/>
            <person name="Suzuki Y."/>
            <person name="Arimoto A."/>
            <person name="Ishii H."/>
            <person name="Satoh N."/>
            <person name="Nishiyama T."/>
            <person name="Hasebe M."/>
            <person name="Maruyama T."/>
            <person name="Minagawa J."/>
            <person name="Obokata J."/>
            <person name="Shigenobu S."/>
        </authorList>
    </citation>
    <scope>NUCLEOTIDE SEQUENCE [LARGE SCALE GENOMIC DNA]</scope>
</reference>
<evidence type="ECO:0000259" key="2">
    <source>
        <dbReference type="Pfam" id="PF01612"/>
    </source>
</evidence>
<gene>
    <name evidence="4" type="ORF">ElyMa_006997600</name>
</gene>
<comment type="caution">
    <text evidence="4">The sequence shown here is derived from an EMBL/GenBank/DDBJ whole genome shotgun (WGS) entry which is preliminary data.</text>
</comment>
<organism evidence="4 5">
    <name type="scientific">Elysia marginata</name>
    <dbReference type="NCBI Taxonomy" id="1093978"/>
    <lineage>
        <taxon>Eukaryota</taxon>
        <taxon>Metazoa</taxon>
        <taxon>Spiralia</taxon>
        <taxon>Lophotrochozoa</taxon>
        <taxon>Mollusca</taxon>
        <taxon>Gastropoda</taxon>
        <taxon>Heterobranchia</taxon>
        <taxon>Euthyneura</taxon>
        <taxon>Panpulmonata</taxon>
        <taxon>Sacoglossa</taxon>
        <taxon>Placobranchoidea</taxon>
        <taxon>Plakobranchidae</taxon>
        <taxon>Elysia</taxon>
    </lineage>
</organism>
<name>A0AAV4JPI0_9GAST</name>
<feature type="compositionally biased region" description="Polar residues" evidence="1">
    <location>
        <begin position="503"/>
        <end position="532"/>
    </location>
</feature>
<feature type="region of interest" description="Disordered" evidence="1">
    <location>
        <begin position="178"/>
        <end position="207"/>
    </location>
</feature>
<dbReference type="SUPFAM" id="SSF53098">
    <property type="entry name" value="Ribonuclease H-like"/>
    <property type="match status" value="1"/>
</dbReference>
<dbReference type="GO" id="GO:0006139">
    <property type="term" value="P:nucleobase-containing compound metabolic process"/>
    <property type="evidence" value="ECO:0007669"/>
    <property type="project" value="InterPro"/>
</dbReference>
<keyword evidence="4" id="KW-0269">Exonuclease</keyword>
<evidence type="ECO:0000313" key="5">
    <source>
        <dbReference type="Proteomes" id="UP000762676"/>
    </source>
</evidence>
<protein>
    <submittedName>
        <fullName evidence="4">Exonuclease mut-7</fullName>
    </submittedName>
</protein>
<feature type="region of interest" description="Disordered" evidence="1">
    <location>
        <begin position="503"/>
        <end position="615"/>
    </location>
</feature>
<feature type="compositionally biased region" description="Basic and acidic residues" evidence="1">
    <location>
        <begin position="7"/>
        <end position="17"/>
    </location>
</feature>
<evidence type="ECO:0000259" key="3">
    <source>
        <dbReference type="Pfam" id="PF01927"/>
    </source>
</evidence>
<dbReference type="InterPro" id="IPR036397">
    <property type="entry name" value="RNaseH_sf"/>
</dbReference>
<feature type="domain" description="3'-5' exonuclease" evidence="2">
    <location>
        <begin position="56"/>
        <end position="253"/>
    </location>
</feature>
<dbReference type="EMBL" id="BMAT01013982">
    <property type="protein sequence ID" value="GFS24226.1"/>
    <property type="molecule type" value="Genomic_DNA"/>
</dbReference>
<dbReference type="InterPro" id="IPR012337">
    <property type="entry name" value="RNaseH-like_sf"/>
</dbReference>
<dbReference type="InterPro" id="IPR002782">
    <property type="entry name" value="Mut7-C_RNAse_dom"/>
</dbReference>
<sequence>MIQLSREASELRSKNEDQAGSAGAEENWDLDINTEDLREREKFYRMPLPESQIMVVDTRGKLKACLYRLTEPGSIVGIDAEWKPAMGAGSVERVALLQLAVEEAVYLVDLVELAKVLTDKEWTELAESVFCHEDVLKIGFGLDHDLRMLGKTSQCFVDALQGMARVVDLEKLASKVMADDQGPSDRVEEQTSSPTGKSPKKSGHFKKDEEKGLSLLVKKTLGKPLSKGEQMSNWEKRPLRPSQITYAALDGWLGLLRLGESKGGEESNGKLPHYALCLEKTRTLLLVPLRSCRVWDHLFYVLNISHRENRVVLSSGKVFDQIRAGVGNTMCLKVPHNIAARDQCVFVLNHFRVNVQKEDIFTRCAVCNSTEFVDLPSKDLETLSMIALQQQSMAGHQAGIRPGGASLGDIDPNTQAKYMQYGIDPVSITFLHNRVRIQVETVPSRKVFKGIDSFFVCTCCGKVYWEGSHYENISAQFANILHLHEDATGRTQDVKESISNQINNRGETSATHSSGTQGCIQTRPGCSSQGQDVGSRGGKAKAVKKQRFEGAQDTHGGWANSNTNRGRGDRASMNRGRGDRVCRSRGRGRGGRVSMNRGRGGMVSTNRGHRPEGSSVDGYAYSGMDDYLSLGLTDPFDVLEYNDPRYDYNFAAEQEYESIDPFYNLEAGHDYGYNMENLYDYDPFQYDNLYSSGAGFDSMF</sequence>
<keyword evidence="5" id="KW-1185">Reference proteome</keyword>
<accession>A0AAV4JPI0</accession>
<feature type="region of interest" description="Disordered" evidence="1">
    <location>
        <begin position="1"/>
        <end position="26"/>
    </location>
</feature>
<dbReference type="InterPro" id="IPR052408">
    <property type="entry name" value="Exonuclease_MUT-7-like"/>
</dbReference>
<keyword evidence="4" id="KW-0540">Nuclease</keyword>
<dbReference type="InterPro" id="IPR002562">
    <property type="entry name" value="3'-5'_exonuclease_dom"/>
</dbReference>
<dbReference type="PANTHER" id="PTHR47765">
    <property type="entry name" value="3'-5' EXONUCLEASE DOMAIN-CONTAINING PROTEIN"/>
    <property type="match status" value="1"/>
</dbReference>
<evidence type="ECO:0000313" key="4">
    <source>
        <dbReference type="EMBL" id="GFS24226.1"/>
    </source>
</evidence>
<dbReference type="Pfam" id="PF01612">
    <property type="entry name" value="DNA_pol_A_exo1"/>
    <property type="match status" value="1"/>
</dbReference>